<dbReference type="OrthoDB" id="63589at2759"/>
<evidence type="ECO:0000313" key="3">
    <source>
        <dbReference type="Proteomes" id="UP000726737"/>
    </source>
</evidence>
<feature type="region of interest" description="Disordered" evidence="1">
    <location>
        <begin position="1"/>
        <end position="22"/>
    </location>
</feature>
<feature type="compositionally biased region" description="Low complexity" evidence="1">
    <location>
        <begin position="349"/>
        <end position="362"/>
    </location>
</feature>
<feature type="region of interest" description="Disordered" evidence="1">
    <location>
        <begin position="148"/>
        <end position="182"/>
    </location>
</feature>
<feature type="region of interest" description="Disordered" evidence="1">
    <location>
        <begin position="266"/>
        <end position="299"/>
    </location>
</feature>
<reference evidence="2" key="1">
    <citation type="journal article" date="2020" name="Fungal Divers.">
        <title>Resolving the Mortierellaceae phylogeny through synthesis of multi-gene phylogenetics and phylogenomics.</title>
        <authorList>
            <person name="Vandepol N."/>
            <person name="Liber J."/>
            <person name="Desiro A."/>
            <person name="Na H."/>
            <person name="Kennedy M."/>
            <person name="Barry K."/>
            <person name="Grigoriev I.V."/>
            <person name="Miller A.N."/>
            <person name="O'Donnell K."/>
            <person name="Stajich J.E."/>
            <person name="Bonito G."/>
        </authorList>
    </citation>
    <scope>NUCLEOTIDE SEQUENCE</scope>
    <source>
        <strain evidence="2">KOD948</strain>
    </source>
</reference>
<dbReference type="Proteomes" id="UP000726737">
    <property type="component" value="Unassembled WGS sequence"/>
</dbReference>
<gene>
    <name evidence="2" type="ORF">BG011_006946</name>
</gene>
<feature type="region of interest" description="Disordered" evidence="1">
    <location>
        <begin position="326"/>
        <end position="362"/>
    </location>
</feature>
<evidence type="ECO:0000256" key="1">
    <source>
        <dbReference type="SAM" id="MobiDB-lite"/>
    </source>
</evidence>
<organism evidence="2 3">
    <name type="scientific">Mortierella polycephala</name>
    <dbReference type="NCBI Taxonomy" id="41804"/>
    <lineage>
        <taxon>Eukaryota</taxon>
        <taxon>Fungi</taxon>
        <taxon>Fungi incertae sedis</taxon>
        <taxon>Mucoromycota</taxon>
        <taxon>Mortierellomycotina</taxon>
        <taxon>Mortierellomycetes</taxon>
        <taxon>Mortierellales</taxon>
        <taxon>Mortierellaceae</taxon>
        <taxon>Mortierella</taxon>
    </lineage>
</organism>
<protein>
    <submittedName>
        <fullName evidence="2">Uncharacterized protein</fullName>
    </submittedName>
</protein>
<dbReference type="AlphaFoldDB" id="A0A9P6PTD9"/>
<accession>A0A9P6PTD9</accession>
<keyword evidence="3" id="KW-1185">Reference proteome</keyword>
<name>A0A9P6PTD9_9FUNG</name>
<feature type="compositionally biased region" description="Low complexity" evidence="1">
    <location>
        <begin position="158"/>
        <end position="171"/>
    </location>
</feature>
<feature type="compositionally biased region" description="Gly residues" evidence="1">
    <location>
        <begin position="172"/>
        <end position="182"/>
    </location>
</feature>
<feature type="compositionally biased region" description="Gly residues" evidence="1">
    <location>
        <begin position="480"/>
        <end position="494"/>
    </location>
</feature>
<feature type="region of interest" description="Disordered" evidence="1">
    <location>
        <begin position="446"/>
        <end position="500"/>
    </location>
</feature>
<dbReference type="EMBL" id="JAAAJA010000518">
    <property type="protein sequence ID" value="KAG0252460.1"/>
    <property type="molecule type" value="Genomic_DNA"/>
</dbReference>
<sequence>MFERVIPSSASQQDMDEEDDRSPVFYDGCRENPNTVNITQKEPQSRKACWTLGLGQRRTTGDIHVYVDRSKNTLMLQHAFLYDTQEMLTACQKSLDAVKNSLTSPDMNLDTRMISVLLALSNIKRHIMQELDRFMTICWDRIGVLSPDQRRQHHPEQNGNSSGVSNNVNSGSGSGGSGGHSGRGANSIANIFTPGKCVPVMAVVIERVPIATPWYEPGATQNQISLRQQVLKKSIDATQTRLRYVFRACRLIQSIDPPTGLFDAGGGSEKLKKQGPNAMSQLPRGRRERNVTMETPSLTEDSINTLVGIPTLRELYDAVVQAKDQPLHPARSGSKNDHHPQRHGSATKSGSDAGSNASSTSSSVSLGSLYREYSGPLLRQFVEGWIKTVTTPGGYGSVVGKRNAGTVEIPTLQQWIAGYLGVCEALGITFSTSPIGDTGVNISNTVVENGTDNNGSIPQDQSAPTGEDTPNNKISKLKIGNGGGGGGGGGGRRSGNGKRYSQRCANMVQKRIQDFVQTDGVMEELYGQNPDLATTATTATTTTKARAHSERYHQLKADQATKLFQSLAHRR</sequence>
<feature type="compositionally biased region" description="Polar residues" evidence="1">
    <location>
        <begin position="446"/>
        <end position="474"/>
    </location>
</feature>
<proteinExistence type="predicted"/>
<evidence type="ECO:0000313" key="2">
    <source>
        <dbReference type="EMBL" id="KAG0252460.1"/>
    </source>
</evidence>
<comment type="caution">
    <text evidence="2">The sequence shown here is derived from an EMBL/GenBank/DDBJ whole genome shotgun (WGS) entry which is preliminary data.</text>
</comment>